<sequence>MTRPDKPRGLRRPYRVAEEIKRWVVEEGLVEGARLPGEAALMDRFGMSKGTIREAMRVLEAQGLVTTRTGPGGGTFVGAVSEERARALLGNYFYFKSLSIADIYQLRRQLEPELAADLAGRLSEAQLGELEALITRYDRPAGTVAEERDQHVASLAFHERLAQFSANPLLGFLVGFTSRMLSDLTVWRRLYAPPNHELWRRGRAHQIELVGALRAGDAEAARAIMAAHMASAQALMEEQEAQVLRRFIGE</sequence>
<evidence type="ECO:0000256" key="3">
    <source>
        <dbReference type="ARBA" id="ARBA00023163"/>
    </source>
</evidence>
<dbReference type="RefSeq" id="WP_043773120.1">
    <property type="nucleotide sequence ID" value="NZ_JAME01000026.1"/>
</dbReference>
<dbReference type="Gene3D" id="1.20.120.530">
    <property type="entry name" value="GntR ligand-binding domain-like"/>
    <property type="match status" value="1"/>
</dbReference>
<dbReference type="Pfam" id="PF07729">
    <property type="entry name" value="FCD"/>
    <property type="match status" value="1"/>
</dbReference>
<dbReference type="PATRIC" id="fig|1449351.3.peg.3266"/>
<dbReference type="eggNOG" id="COG2186">
    <property type="taxonomic scope" value="Bacteria"/>
</dbReference>
<dbReference type="SUPFAM" id="SSF48008">
    <property type="entry name" value="GntR ligand-binding domain-like"/>
    <property type="match status" value="1"/>
</dbReference>
<keyword evidence="1" id="KW-0805">Transcription regulation</keyword>
<accession>X7F541</accession>
<dbReference type="InterPro" id="IPR008920">
    <property type="entry name" value="TF_FadR/GntR_C"/>
</dbReference>
<dbReference type="GO" id="GO:0003700">
    <property type="term" value="F:DNA-binding transcription factor activity"/>
    <property type="evidence" value="ECO:0007669"/>
    <property type="project" value="InterPro"/>
</dbReference>
<evidence type="ECO:0000259" key="4">
    <source>
        <dbReference type="PROSITE" id="PS50949"/>
    </source>
</evidence>
<keyword evidence="3" id="KW-0804">Transcription</keyword>
<comment type="caution">
    <text evidence="5">The sequence shown here is derived from an EMBL/GenBank/DDBJ whole genome shotgun (WGS) entry which is preliminary data.</text>
</comment>
<proteinExistence type="predicted"/>
<evidence type="ECO:0000313" key="5">
    <source>
        <dbReference type="EMBL" id="ETX27863.1"/>
    </source>
</evidence>
<dbReference type="InterPro" id="IPR000524">
    <property type="entry name" value="Tscrpt_reg_HTH_GntR"/>
</dbReference>
<dbReference type="PANTHER" id="PTHR43537:SF5">
    <property type="entry name" value="UXU OPERON TRANSCRIPTIONAL REGULATOR"/>
    <property type="match status" value="1"/>
</dbReference>
<protein>
    <submittedName>
        <fullName evidence="5">GntR family transcriptional regulator</fullName>
    </submittedName>
</protein>
<gene>
    <name evidence="5" type="ORF">RISW2_11050</name>
</gene>
<dbReference type="Proteomes" id="UP000023430">
    <property type="component" value="Unassembled WGS sequence"/>
</dbReference>
<evidence type="ECO:0000256" key="1">
    <source>
        <dbReference type="ARBA" id="ARBA00023015"/>
    </source>
</evidence>
<feature type="domain" description="HTH gntR-type" evidence="4">
    <location>
        <begin position="10"/>
        <end position="80"/>
    </location>
</feature>
<dbReference type="GO" id="GO:0003677">
    <property type="term" value="F:DNA binding"/>
    <property type="evidence" value="ECO:0007669"/>
    <property type="project" value="UniProtKB-KW"/>
</dbReference>
<reference evidence="5 6" key="1">
    <citation type="submission" date="2014-01" db="EMBL/GenBank/DDBJ databases">
        <title>Roseivivax isoporae LMG 25204 Genome Sequencing.</title>
        <authorList>
            <person name="Lai Q."/>
            <person name="Li G."/>
            <person name="Shao Z."/>
        </authorList>
    </citation>
    <scope>NUCLEOTIDE SEQUENCE [LARGE SCALE GENOMIC DNA]</scope>
    <source>
        <strain evidence="5 6">LMG 25204</strain>
    </source>
</reference>
<dbReference type="PRINTS" id="PR00035">
    <property type="entry name" value="HTHGNTR"/>
</dbReference>
<dbReference type="Gene3D" id="1.10.10.10">
    <property type="entry name" value="Winged helix-like DNA-binding domain superfamily/Winged helix DNA-binding domain"/>
    <property type="match status" value="1"/>
</dbReference>
<keyword evidence="6" id="KW-1185">Reference proteome</keyword>
<dbReference type="InterPro" id="IPR011711">
    <property type="entry name" value="GntR_C"/>
</dbReference>
<dbReference type="SMART" id="SM00345">
    <property type="entry name" value="HTH_GNTR"/>
    <property type="match status" value="1"/>
</dbReference>
<dbReference type="OrthoDB" id="9028214at2"/>
<dbReference type="SUPFAM" id="SSF46785">
    <property type="entry name" value="Winged helix' DNA-binding domain"/>
    <property type="match status" value="1"/>
</dbReference>
<name>X7F541_9RHOB</name>
<dbReference type="Pfam" id="PF00392">
    <property type="entry name" value="GntR"/>
    <property type="match status" value="1"/>
</dbReference>
<dbReference type="PROSITE" id="PS50949">
    <property type="entry name" value="HTH_GNTR"/>
    <property type="match status" value="1"/>
</dbReference>
<dbReference type="InterPro" id="IPR036388">
    <property type="entry name" value="WH-like_DNA-bd_sf"/>
</dbReference>
<dbReference type="PANTHER" id="PTHR43537">
    <property type="entry name" value="TRANSCRIPTIONAL REGULATOR, GNTR FAMILY"/>
    <property type="match status" value="1"/>
</dbReference>
<evidence type="ECO:0000256" key="2">
    <source>
        <dbReference type="ARBA" id="ARBA00023125"/>
    </source>
</evidence>
<evidence type="ECO:0000313" key="6">
    <source>
        <dbReference type="Proteomes" id="UP000023430"/>
    </source>
</evidence>
<dbReference type="InterPro" id="IPR036390">
    <property type="entry name" value="WH_DNA-bd_sf"/>
</dbReference>
<keyword evidence="2" id="KW-0238">DNA-binding</keyword>
<dbReference type="AlphaFoldDB" id="X7F541"/>
<dbReference type="SMART" id="SM00895">
    <property type="entry name" value="FCD"/>
    <property type="match status" value="1"/>
</dbReference>
<dbReference type="STRING" id="1449351.RISW2_11050"/>
<dbReference type="EMBL" id="JAME01000026">
    <property type="protein sequence ID" value="ETX27863.1"/>
    <property type="molecule type" value="Genomic_DNA"/>
</dbReference>
<organism evidence="5 6">
    <name type="scientific">Roseivivax isoporae LMG 25204</name>
    <dbReference type="NCBI Taxonomy" id="1449351"/>
    <lineage>
        <taxon>Bacteria</taxon>
        <taxon>Pseudomonadati</taxon>
        <taxon>Pseudomonadota</taxon>
        <taxon>Alphaproteobacteria</taxon>
        <taxon>Rhodobacterales</taxon>
        <taxon>Roseobacteraceae</taxon>
        <taxon>Roseivivax</taxon>
    </lineage>
</organism>